<gene>
    <name evidence="2" type="ORF">METZ01_LOCUS18661</name>
</gene>
<dbReference type="SUPFAM" id="SSF50156">
    <property type="entry name" value="PDZ domain-like"/>
    <property type="match status" value="1"/>
</dbReference>
<dbReference type="AlphaFoldDB" id="A0A381PHZ9"/>
<reference evidence="2" key="1">
    <citation type="submission" date="2018-05" db="EMBL/GenBank/DDBJ databases">
        <authorList>
            <person name="Lanie J.A."/>
            <person name="Ng W.-L."/>
            <person name="Kazmierczak K.M."/>
            <person name="Andrzejewski T.M."/>
            <person name="Davidsen T.M."/>
            <person name="Wayne K.J."/>
            <person name="Tettelin H."/>
            <person name="Glass J.I."/>
            <person name="Rusch D."/>
            <person name="Podicherti R."/>
            <person name="Tsui H.-C.T."/>
            <person name="Winkler M.E."/>
        </authorList>
    </citation>
    <scope>NUCLEOTIDE SEQUENCE</scope>
</reference>
<sequence>MRLSSTTIILYFNVLLAGAAVFMAGSLLSTWLHHQVLSIPVSPPRTFQIETDKLPVDSGKAQKEFAVILERNIFNAQKTEIELPPTLPEKEIIIQETSDGETVEHTRLAIVLAGTMIYGKRNSFAFISHKDSLNKYLIYGIGECFHAKTIQRDEDCAEESVKVLKIKDRWVLILYQGTQQALWMVSADTPGKASLTATLPKKAKGQTDSVQKTAAIVVPPQKKVVAKKALLPASPAEAGDTFHFQRVWVDEQLANFEQLLNDARVVPTTKDDKPYFMFQYIKEESIYEKLGLKKNDIILEINGFIVDSVGKALKLLEVLQSEREISLKVEREGDAVQFHYYID</sequence>
<keyword evidence="1" id="KW-1133">Transmembrane helix</keyword>
<organism evidence="2">
    <name type="scientific">marine metagenome</name>
    <dbReference type="NCBI Taxonomy" id="408172"/>
    <lineage>
        <taxon>unclassified sequences</taxon>
        <taxon>metagenomes</taxon>
        <taxon>ecological metagenomes</taxon>
    </lineage>
</organism>
<accession>A0A381PHZ9</accession>
<dbReference type="InterPro" id="IPR036034">
    <property type="entry name" value="PDZ_sf"/>
</dbReference>
<keyword evidence="1" id="KW-0812">Transmembrane</keyword>
<protein>
    <recommendedName>
        <fullName evidence="3">Type II secretion system protein GspC N-terminal domain-containing protein</fullName>
    </recommendedName>
</protein>
<feature type="transmembrane region" description="Helical" evidence="1">
    <location>
        <begin position="9"/>
        <end position="32"/>
    </location>
</feature>
<keyword evidence="1" id="KW-0472">Membrane</keyword>
<dbReference type="EMBL" id="UINC01000968">
    <property type="protein sequence ID" value="SUZ65807.1"/>
    <property type="molecule type" value="Genomic_DNA"/>
</dbReference>
<evidence type="ECO:0000256" key="1">
    <source>
        <dbReference type="SAM" id="Phobius"/>
    </source>
</evidence>
<proteinExistence type="predicted"/>
<name>A0A381PHZ9_9ZZZZ</name>
<evidence type="ECO:0008006" key="3">
    <source>
        <dbReference type="Google" id="ProtNLM"/>
    </source>
</evidence>
<evidence type="ECO:0000313" key="2">
    <source>
        <dbReference type="EMBL" id="SUZ65807.1"/>
    </source>
</evidence>
<dbReference type="Gene3D" id="2.30.42.10">
    <property type="match status" value="1"/>
</dbReference>